<keyword evidence="2" id="KW-1133">Transmembrane helix</keyword>
<comment type="caution">
    <text evidence="3">The sequence shown here is derived from an EMBL/GenBank/DDBJ whole genome shotgun (WGS) entry which is preliminary data.</text>
</comment>
<sequence length="193" mass="22033">MSASNPEPQRRRRRDVIVEKSEETRRVHQRQRLVNGIVSLFTKLLILGIIAGGIYYFGFIFKDGIYGDKARIWASTMVNKYSSTPDSESPSSQNSPKYQSPAQTISNAIAVKDTYYRVTDKDMKAGELVDKTKLPGQKSKDYAERTDPQFFLICESDKTRTKIKFSVKESIYNNTFIGDAIPVENTTAWKRSR</sequence>
<name>A0A8J3DDL7_9BACT</name>
<dbReference type="Proteomes" id="UP000642829">
    <property type="component" value="Unassembled WGS sequence"/>
</dbReference>
<feature type="transmembrane region" description="Helical" evidence="2">
    <location>
        <begin position="33"/>
        <end position="57"/>
    </location>
</feature>
<evidence type="ECO:0000313" key="4">
    <source>
        <dbReference type="Proteomes" id="UP000642829"/>
    </source>
</evidence>
<keyword evidence="2" id="KW-0812">Transmembrane</keyword>
<keyword evidence="4" id="KW-1185">Reference proteome</keyword>
<gene>
    <name evidence="3" type="ORF">GCM10007047_25810</name>
</gene>
<organism evidence="3 4">
    <name type="scientific">Cerasicoccus arenae</name>
    <dbReference type="NCBI Taxonomy" id="424488"/>
    <lineage>
        <taxon>Bacteria</taxon>
        <taxon>Pseudomonadati</taxon>
        <taxon>Verrucomicrobiota</taxon>
        <taxon>Opitutia</taxon>
        <taxon>Puniceicoccales</taxon>
        <taxon>Cerasicoccaceae</taxon>
        <taxon>Cerasicoccus</taxon>
    </lineage>
</organism>
<proteinExistence type="predicted"/>
<feature type="region of interest" description="Disordered" evidence="1">
    <location>
        <begin position="83"/>
        <end position="103"/>
    </location>
</feature>
<evidence type="ECO:0000256" key="2">
    <source>
        <dbReference type="SAM" id="Phobius"/>
    </source>
</evidence>
<evidence type="ECO:0000313" key="3">
    <source>
        <dbReference type="EMBL" id="GHC07458.1"/>
    </source>
</evidence>
<dbReference type="AlphaFoldDB" id="A0A8J3DDL7"/>
<dbReference type="RefSeq" id="WP_189515861.1">
    <property type="nucleotide sequence ID" value="NZ_BMXG01000017.1"/>
</dbReference>
<reference evidence="3" key="2">
    <citation type="submission" date="2020-09" db="EMBL/GenBank/DDBJ databases">
        <authorList>
            <person name="Sun Q."/>
            <person name="Kim S."/>
        </authorList>
    </citation>
    <scope>NUCLEOTIDE SEQUENCE</scope>
    <source>
        <strain evidence="3">KCTC 12870</strain>
    </source>
</reference>
<accession>A0A8J3DDL7</accession>
<evidence type="ECO:0000256" key="1">
    <source>
        <dbReference type="SAM" id="MobiDB-lite"/>
    </source>
</evidence>
<dbReference type="EMBL" id="BMXG01000017">
    <property type="protein sequence ID" value="GHC07458.1"/>
    <property type="molecule type" value="Genomic_DNA"/>
</dbReference>
<protein>
    <submittedName>
        <fullName evidence="3">Uncharacterized protein</fullName>
    </submittedName>
</protein>
<feature type="compositionally biased region" description="Low complexity" evidence="1">
    <location>
        <begin position="83"/>
        <end position="96"/>
    </location>
</feature>
<reference evidence="3" key="1">
    <citation type="journal article" date="2014" name="Int. J. Syst. Evol. Microbiol.">
        <title>Complete genome sequence of Corynebacterium casei LMG S-19264T (=DSM 44701T), isolated from a smear-ripened cheese.</title>
        <authorList>
            <consortium name="US DOE Joint Genome Institute (JGI-PGF)"/>
            <person name="Walter F."/>
            <person name="Albersmeier A."/>
            <person name="Kalinowski J."/>
            <person name="Ruckert C."/>
        </authorList>
    </citation>
    <scope>NUCLEOTIDE SEQUENCE</scope>
    <source>
        <strain evidence="3">KCTC 12870</strain>
    </source>
</reference>
<keyword evidence="2" id="KW-0472">Membrane</keyword>